<sequence length="367" mass="42781">MNQSSAQPSIQTATPNNTTTTPHCRVVNHQPTTQHSHLHSHQQEQQRLFRVPMDRLFSIPLQSLVHKPHLYQFIVELRSRYVQHLLRTVSSDPLQDLKRQDNEVFCSHVSDIVKETEKLIEDMNSEEYLANENGDNNYYTTLGRIQMIKSHMKISQCLAPQTTEETTSFNPYEVIEPQHFQEIPEDEEEDDDDSVSDMSDDEETNQSLSLEEDFHSILQNSHSNHSLQIFENNQPNVTLKIDNSPQTSSNPTHQPSTFEIQKSEEISRQIQNSEPIKNGSLCFNQHHHIVVGKYDRDLLIKENRLKCCAMKKSTITIFAEKRNSRNGKVMKREQKAKSLLRFYRINVDFNYLVNSFIEKQALQMHQH</sequence>
<evidence type="ECO:0000313" key="3">
    <source>
        <dbReference type="Proteomes" id="UP000006671"/>
    </source>
</evidence>
<feature type="region of interest" description="Disordered" evidence="1">
    <location>
        <begin position="179"/>
        <end position="207"/>
    </location>
</feature>
<feature type="compositionally biased region" description="Low complexity" evidence="1">
    <location>
        <begin position="12"/>
        <end position="22"/>
    </location>
</feature>
<dbReference type="VEuPathDB" id="AmoebaDB:NAEGRDRAFT_80283"/>
<feature type="region of interest" description="Disordered" evidence="1">
    <location>
        <begin position="238"/>
        <end position="257"/>
    </location>
</feature>
<dbReference type="OMA" id="CAMKKST"/>
<name>D2VK95_NAEGR</name>
<evidence type="ECO:0000256" key="1">
    <source>
        <dbReference type="SAM" id="MobiDB-lite"/>
    </source>
</evidence>
<dbReference type="Proteomes" id="UP000006671">
    <property type="component" value="Unassembled WGS sequence"/>
</dbReference>
<feature type="compositionally biased region" description="Polar residues" evidence="1">
    <location>
        <begin position="1"/>
        <end position="11"/>
    </location>
</feature>
<feature type="compositionally biased region" description="Acidic residues" evidence="1">
    <location>
        <begin position="183"/>
        <end position="204"/>
    </location>
</feature>
<dbReference type="EMBL" id="GG738877">
    <property type="protein sequence ID" value="EFC42911.1"/>
    <property type="molecule type" value="Genomic_DNA"/>
</dbReference>
<dbReference type="OrthoDB" id="10400781at2759"/>
<proteinExistence type="predicted"/>
<accession>D2VK95</accession>
<dbReference type="RefSeq" id="XP_002675655.1">
    <property type="nucleotide sequence ID" value="XM_002675609.1"/>
</dbReference>
<evidence type="ECO:0000313" key="2">
    <source>
        <dbReference type="EMBL" id="EFC42911.1"/>
    </source>
</evidence>
<dbReference type="GeneID" id="8862909"/>
<dbReference type="AlphaFoldDB" id="D2VK95"/>
<protein>
    <submittedName>
        <fullName evidence="2">Uncharacterized protein</fullName>
    </submittedName>
</protein>
<dbReference type="InParanoid" id="D2VK95"/>
<gene>
    <name evidence="2" type="ORF">NAEGRDRAFT_80283</name>
</gene>
<reference evidence="2 3" key="1">
    <citation type="journal article" date="2010" name="Cell">
        <title>The genome of Naegleria gruberi illuminates early eukaryotic versatility.</title>
        <authorList>
            <person name="Fritz-Laylin L.K."/>
            <person name="Prochnik S.E."/>
            <person name="Ginger M.L."/>
            <person name="Dacks J.B."/>
            <person name="Carpenter M.L."/>
            <person name="Field M.C."/>
            <person name="Kuo A."/>
            <person name="Paredez A."/>
            <person name="Chapman J."/>
            <person name="Pham J."/>
            <person name="Shu S."/>
            <person name="Neupane R."/>
            <person name="Cipriano M."/>
            <person name="Mancuso J."/>
            <person name="Tu H."/>
            <person name="Salamov A."/>
            <person name="Lindquist E."/>
            <person name="Shapiro H."/>
            <person name="Lucas S."/>
            <person name="Grigoriev I.V."/>
            <person name="Cande W.Z."/>
            <person name="Fulton C."/>
            <person name="Rokhsar D.S."/>
            <person name="Dawson S.C."/>
        </authorList>
    </citation>
    <scope>NUCLEOTIDE SEQUENCE [LARGE SCALE GENOMIC DNA]</scope>
    <source>
        <strain evidence="2 3">NEG-M</strain>
    </source>
</reference>
<dbReference type="KEGG" id="ngr:NAEGRDRAFT_80283"/>
<organism evidence="3">
    <name type="scientific">Naegleria gruberi</name>
    <name type="common">Amoeba</name>
    <dbReference type="NCBI Taxonomy" id="5762"/>
    <lineage>
        <taxon>Eukaryota</taxon>
        <taxon>Discoba</taxon>
        <taxon>Heterolobosea</taxon>
        <taxon>Tetramitia</taxon>
        <taxon>Eutetramitia</taxon>
        <taxon>Vahlkampfiidae</taxon>
        <taxon>Naegleria</taxon>
    </lineage>
</organism>
<keyword evidence="3" id="KW-1185">Reference proteome</keyword>
<feature type="region of interest" description="Disordered" evidence="1">
    <location>
        <begin position="1"/>
        <end position="26"/>
    </location>
</feature>